<evidence type="ECO:0000313" key="4">
    <source>
        <dbReference type="EMBL" id="WMV45967.1"/>
    </source>
</evidence>
<dbReference type="InterPro" id="IPR050951">
    <property type="entry name" value="Retrovirus_Pol_polyprotein"/>
</dbReference>
<dbReference type="InterPro" id="IPR043502">
    <property type="entry name" value="DNA/RNA_pol_sf"/>
</dbReference>
<dbReference type="SMART" id="SM00343">
    <property type="entry name" value="ZnF_C2HC"/>
    <property type="match status" value="1"/>
</dbReference>
<dbReference type="InterPro" id="IPR043128">
    <property type="entry name" value="Rev_trsase/Diguanyl_cyclase"/>
</dbReference>
<dbReference type="PROSITE" id="PS50158">
    <property type="entry name" value="ZF_CCHC"/>
    <property type="match status" value="1"/>
</dbReference>
<feature type="region of interest" description="Disordered" evidence="2">
    <location>
        <begin position="63"/>
        <end position="104"/>
    </location>
</feature>
<name>A0AAF0UH21_SOLVR</name>
<accession>A0AAF0UH21</accession>
<dbReference type="EMBL" id="CP133620">
    <property type="protein sequence ID" value="WMV45967.1"/>
    <property type="molecule type" value="Genomic_DNA"/>
</dbReference>
<gene>
    <name evidence="4" type="ORF">MTR67_039352</name>
</gene>
<feature type="compositionally biased region" description="Polar residues" evidence="2">
    <location>
        <begin position="158"/>
        <end position="186"/>
    </location>
</feature>
<keyword evidence="1" id="KW-0863">Zinc-finger</keyword>
<proteinExistence type="predicted"/>
<dbReference type="Proteomes" id="UP001234989">
    <property type="component" value="Chromosome 9"/>
</dbReference>
<evidence type="ECO:0000313" key="5">
    <source>
        <dbReference type="Proteomes" id="UP001234989"/>
    </source>
</evidence>
<evidence type="ECO:0000256" key="1">
    <source>
        <dbReference type="PROSITE-ProRule" id="PRU00047"/>
    </source>
</evidence>
<feature type="compositionally biased region" description="Polar residues" evidence="2">
    <location>
        <begin position="71"/>
        <end position="96"/>
    </location>
</feature>
<protein>
    <recommendedName>
        <fullName evidence="3">CCHC-type domain-containing protein</fullName>
    </recommendedName>
</protein>
<dbReference type="GO" id="GO:0003676">
    <property type="term" value="F:nucleic acid binding"/>
    <property type="evidence" value="ECO:0007669"/>
    <property type="project" value="InterPro"/>
</dbReference>
<dbReference type="SUPFAM" id="SSF56672">
    <property type="entry name" value="DNA/RNA polymerases"/>
    <property type="match status" value="1"/>
</dbReference>
<organism evidence="4 5">
    <name type="scientific">Solanum verrucosum</name>
    <dbReference type="NCBI Taxonomy" id="315347"/>
    <lineage>
        <taxon>Eukaryota</taxon>
        <taxon>Viridiplantae</taxon>
        <taxon>Streptophyta</taxon>
        <taxon>Embryophyta</taxon>
        <taxon>Tracheophyta</taxon>
        <taxon>Spermatophyta</taxon>
        <taxon>Magnoliopsida</taxon>
        <taxon>eudicotyledons</taxon>
        <taxon>Gunneridae</taxon>
        <taxon>Pentapetalae</taxon>
        <taxon>asterids</taxon>
        <taxon>lamiids</taxon>
        <taxon>Solanales</taxon>
        <taxon>Solanaceae</taxon>
        <taxon>Solanoideae</taxon>
        <taxon>Solaneae</taxon>
        <taxon>Solanum</taxon>
    </lineage>
</organism>
<dbReference type="InterPro" id="IPR001878">
    <property type="entry name" value="Znf_CCHC"/>
</dbReference>
<dbReference type="Gene3D" id="3.30.70.270">
    <property type="match status" value="2"/>
</dbReference>
<dbReference type="PANTHER" id="PTHR37984:SF5">
    <property type="entry name" value="PROTEIN NYNRIN-LIKE"/>
    <property type="match status" value="1"/>
</dbReference>
<feature type="domain" description="CCHC-type" evidence="3">
    <location>
        <begin position="124"/>
        <end position="139"/>
    </location>
</feature>
<evidence type="ECO:0000259" key="3">
    <source>
        <dbReference type="PROSITE" id="PS50158"/>
    </source>
</evidence>
<keyword evidence="1" id="KW-0862">Zinc</keyword>
<dbReference type="AlphaFoldDB" id="A0AAF0UH21"/>
<sequence length="298" mass="33238">MSIAEYEQSFLRLSRYAGGIIKEEKDKCRKFEDGLNDSIRKNVAILQHEKFCKLVPDFEGPSKRGKFDNSKAGSDSRPPQQRQNKSEVSTASTLNYGQGKPRVPTCPQYGKNHYGTCRRASGACFNCGSFNHKVKDCPNPSNAPSFKTEGSVHKISVNPPQTNRGARPKNTQAAGTSGVNQASGQKATARAYAMRQKDDQDGQDVVVDDILIFSKSNEDHNKNLRIILQILREKELYDKLSKCEFWLDEVAFLGHVVSTKGVKVDPSKIQAVVEWRPPKSPTEVRRFLGLAGYTIEDL</sequence>
<dbReference type="Pfam" id="PF00098">
    <property type="entry name" value="zf-CCHC"/>
    <property type="match status" value="1"/>
</dbReference>
<dbReference type="GO" id="GO:0008270">
    <property type="term" value="F:zinc ion binding"/>
    <property type="evidence" value="ECO:0007669"/>
    <property type="project" value="UniProtKB-KW"/>
</dbReference>
<evidence type="ECO:0000256" key="2">
    <source>
        <dbReference type="SAM" id="MobiDB-lite"/>
    </source>
</evidence>
<reference evidence="4" key="1">
    <citation type="submission" date="2023-08" db="EMBL/GenBank/DDBJ databases">
        <title>A de novo genome assembly of Solanum verrucosum Schlechtendal, a Mexican diploid species geographically isolated from the other diploid A-genome species in potato relatives.</title>
        <authorList>
            <person name="Hosaka K."/>
        </authorList>
    </citation>
    <scope>NUCLEOTIDE SEQUENCE</scope>
    <source>
        <tissue evidence="4">Young leaves</tissue>
    </source>
</reference>
<dbReference type="PANTHER" id="PTHR37984">
    <property type="entry name" value="PROTEIN CBG26694"/>
    <property type="match status" value="1"/>
</dbReference>
<dbReference type="InterPro" id="IPR000477">
    <property type="entry name" value="RT_dom"/>
</dbReference>
<keyword evidence="1" id="KW-0479">Metal-binding</keyword>
<feature type="region of interest" description="Disordered" evidence="2">
    <location>
        <begin position="145"/>
        <end position="186"/>
    </location>
</feature>
<keyword evidence="5" id="KW-1185">Reference proteome</keyword>
<dbReference type="Pfam" id="PF00078">
    <property type="entry name" value="RVT_1"/>
    <property type="match status" value="1"/>
</dbReference>